<keyword evidence="1" id="KW-0812">Transmembrane</keyword>
<evidence type="ECO:0000313" key="3">
    <source>
        <dbReference type="EMBL" id="ART84005.1"/>
    </source>
</evidence>
<feature type="domain" description="Phosphatidic acid phosphatase type 2/haloperoxidase" evidence="2">
    <location>
        <begin position="90"/>
        <end position="207"/>
    </location>
</feature>
<dbReference type="Proteomes" id="UP000243937">
    <property type="component" value="Chromosome"/>
</dbReference>
<evidence type="ECO:0000259" key="2">
    <source>
        <dbReference type="SMART" id="SM00014"/>
    </source>
</evidence>
<dbReference type="KEGG" id="opf:CBP31_09430"/>
<dbReference type="OrthoDB" id="8477781at2"/>
<gene>
    <name evidence="3" type="ORF">CBP31_09430</name>
</gene>
<dbReference type="AlphaFoldDB" id="A0A1Y0DA24"/>
<protein>
    <submittedName>
        <fullName evidence="3">PA-phosphatase</fullName>
    </submittedName>
</protein>
<keyword evidence="1" id="KW-0472">Membrane</keyword>
<reference evidence="3 4" key="1">
    <citation type="journal article" date="2014" name="Int. J. Syst. Evol. Microbiol.">
        <title>Oceanisphaera profunda sp. nov., a marine bacterium isolated from deep-sea sediment, and emended description of the genus Oceanisphaera.</title>
        <authorList>
            <person name="Xu Z."/>
            <person name="Zhang X.Y."/>
            <person name="Su H.N."/>
            <person name="Yu Z.C."/>
            <person name="Liu C."/>
            <person name="Li H."/>
            <person name="Chen X.L."/>
            <person name="Song X.Y."/>
            <person name="Xie B.B."/>
            <person name="Qin Q.L."/>
            <person name="Zhou B.C."/>
            <person name="Shi M."/>
            <person name="Huang Y."/>
            <person name="Zhang Y.Z."/>
        </authorList>
    </citation>
    <scope>NUCLEOTIDE SEQUENCE [LARGE SCALE GENOMIC DNA]</scope>
    <source>
        <strain evidence="3 4">SM1222</strain>
    </source>
</reference>
<organism evidence="3 4">
    <name type="scientific">Oceanisphaera profunda</name>
    <dbReference type="NCBI Taxonomy" id="1416627"/>
    <lineage>
        <taxon>Bacteria</taxon>
        <taxon>Pseudomonadati</taxon>
        <taxon>Pseudomonadota</taxon>
        <taxon>Gammaproteobacteria</taxon>
        <taxon>Aeromonadales</taxon>
        <taxon>Aeromonadaceae</taxon>
        <taxon>Oceanisphaera</taxon>
    </lineage>
</organism>
<dbReference type="SMART" id="SM00014">
    <property type="entry name" value="acidPPc"/>
    <property type="match status" value="1"/>
</dbReference>
<proteinExistence type="predicted"/>
<keyword evidence="1" id="KW-1133">Transmembrane helix</keyword>
<dbReference type="InterPro" id="IPR000326">
    <property type="entry name" value="PAP2/HPO"/>
</dbReference>
<dbReference type="SUPFAM" id="SSF48317">
    <property type="entry name" value="Acid phosphatase/Vanadium-dependent haloperoxidase"/>
    <property type="match status" value="1"/>
</dbReference>
<feature type="transmembrane region" description="Helical" evidence="1">
    <location>
        <begin position="62"/>
        <end position="79"/>
    </location>
</feature>
<keyword evidence="4" id="KW-1185">Reference proteome</keyword>
<feature type="transmembrane region" description="Helical" evidence="1">
    <location>
        <begin position="165"/>
        <end position="182"/>
    </location>
</feature>
<evidence type="ECO:0000313" key="4">
    <source>
        <dbReference type="Proteomes" id="UP000243937"/>
    </source>
</evidence>
<dbReference type="Gene3D" id="1.20.144.10">
    <property type="entry name" value="Phosphatidic acid phosphatase type 2/haloperoxidase"/>
    <property type="match status" value="1"/>
</dbReference>
<feature type="transmembrane region" description="Helical" evidence="1">
    <location>
        <begin position="7"/>
        <end position="28"/>
    </location>
</feature>
<dbReference type="CDD" id="cd01610">
    <property type="entry name" value="PAP2_like"/>
    <property type="match status" value="1"/>
</dbReference>
<sequence>MRWDIKGWLALQLLALALFFTWYFGYWQSLDEGVFWWFNNRLVTVPGFAHLVAVVNQRWIDGAVALLMAGFVFSHAWQLKGRDRAKMGCLLLLMAGCFSLQAAAGKALPIERASPTVVYEQAERVSLLVPDVKAKDASGDSFPSDHGIGFATFLLFACYRFPRRYLYVVAPLVFILAMPRVMSGAHWFTDFICGSLPLALITGAWLFHTPLAERFTEAMVRPVETLLTKWRLQG</sequence>
<feature type="transmembrane region" description="Helical" evidence="1">
    <location>
        <begin position="188"/>
        <end position="207"/>
    </location>
</feature>
<evidence type="ECO:0000256" key="1">
    <source>
        <dbReference type="SAM" id="Phobius"/>
    </source>
</evidence>
<name>A0A1Y0DA24_9GAMM</name>
<dbReference type="EMBL" id="CP021377">
    <property type="protein sequence ID" value="ART84005.1"/>
    <property type="molecule type" value="Genomic_DNA"/>
</dbReference>
<dbReference type="Pfam" id="PF01569">
    <property type="entry name" value="PAP2"/>
    <property type="match status" value="1"/>
</dbReference>
<dbReference type="InterPro" id="IPR036938">
    <property type="entry name" value="PAP2/HPO_sf"/>
</dbReference>
<accession>A0A1Y0DA24</accession>